<keyword evidence="2" id="KW-1185">Reference proteome</keyword>
<protein>
    <submittedName>
        <fullName evidence="1">Helix-turn-helix domain-containing protein</fullName>
    </submittedName>
</protein>
<comment type="caution">
    <text evidence="1">The sequence shown here is derived from an EMBL/GenBank/DDBJ whole genome shotgun (WGS) entry which is preliminary data.</text>
</comment>
<proteinExistence type="predicted"/>
<dbReference type="RefSeq" id="WP_370288754.1">
    <property type="nucleotide sequence ID" value="NZ_JAFIRR010000260.1"/>
</dbReference>
<dbReference type="Proteomes" id="UP001523392">
    <property type="component" value="Unassembled WGS sequence"/>
</dbReference>
<accession>A0ABT1DDE1</accession>
<evidence type="ECO:0000313" key="1">
    <source>
        <dbReference type="EMBL" id="MCO6419958.1"/>
    </source>
</evidence>
<name>A0ABT1DDE1_9PROT</name>
<dbReference type="EMBL" id="JAFIRR010000260">
    <property type="protein sequence ID" value="MCO6419958.1"/>
    <property type="molecule type" value="Genomic_DNA"/>
</dbReference>
<evidence type="ECO:0000313" key="2">
    <source>
        <dbReference type="Proteomes" id="UP001523392"/>
    </source>
</evidence>
<sequence>MDALIAAAARALSAGDPLAALNRVALRQDPPALALRGIALAQLGEYARARALLRDAQRGFDPHAAVARARCLLAEAEIAFACRELGWVPARLATAREVLERAGDGANALHARILEARRLLLLGQLAAAEQALGVLESGPAPPALRAARELVLAGVALRRRQAAP</sequence>
<gene>
    <name evidence="1" type="ORF">JYK14_27905</name>
</gene>
<feature type="non-terminal residue" evidence="1">
    <location>
        <position position="164"/>
    </location>
</feature>
<organism evidence="1 2">
    <name type="scientific">Siccirubricoccus soli</name>
    <dbReference type="NCBI Taxonomy" id="2899147"/>
    <lineage>
        <taxon>Bacteria</taxon>
        <taxon>Pseudomonadati</taxon>
        <taxon>Pseudomonadota</taxon>
        <taxon>Alphaproteobacteria</taxon>
        <taxon>Acetobacterales</taxon>
        <taxon>Roseomonadaceae</taxon>
        <taxon>Siccirubricoccus</taxon>
    </lineage>
</organism>
<reference evidence="1 2" key="1">
    <citation type="submission" date="2021-12" db="EMBL/GenBank/DDBJ databases">
        <title>Siccirubricoccus leaddurans sp. nov., a high concentration Zn2+ tolerance bacterium.</title>
        <authorList>
            <person name="Cao Y."/>
        </authorList>
    </citation>
    <scope>NUCLEOTIDE SEQUENCE [LARGE SCALE GENOMIC DNA]</scope>
    <source>
        <strain evidence="1 2">KC 17139</strain>
    </source>
</reference>